<dbReference type="EMBL" id="JANPWB010000012">
    <property type="protein sequence ID" value="KAJ1120010.1"/>
    <property type="molecule type" value="Genomic_DNA"/>
</dbReference>
<gene>
    <name evidence="2" type="ORF">NDU88_008193</name>
</gene>
<dbReference type="Proteomes" id="UP001066276">
    <property type="component" value="Chromosome 8"/>
</dbReference>
<evidence type="ECO:0000313" key="3">
    <source>
        <dbReference type="Proteomes" id="UP001066276"/>
    </source>
</evidence>
<dbReference type="AlphaFoldDB" id="A0AAV7NYI0"/>
<feature type="region of interest" description="Disordered" evidence="1">
    <location>
        <begin position="178"/>
        <end position="197"/>
    </location>
</feature>
<evidence type="ECO:0000256" key="1">
    <source>
        <dbReference type="SAM" id="MobiDB-lite"/>
    </source>
</evidence>
<proteinExistence type="predicted"/>
<name>A0AAV7NYI0_PLEWA</name>
<evidence type="ECO:0000313" key="2">
    <source>
        <dbReference type="EMBL" id="KAJ1120010.1"/>
    </source>
</evidence>
<organism evidence="2 3">
    <name type="scientific">Pleurodeles waltl</name>
    <name type="common">Iberian ribbed newt</name>
    <dbReference type="NCBI Taxonomy" id="8319"/>
    <lineage>
        <taxon>Eukaryota</taxon>
        <taxon>Metazoa</taxon>
        <taxon>Chordata</taxon>
        <taxon>Craniata</taxon>
        <taxon>Vertebrata</taxon>
        <taxon>Euteleostomi</taxon>
        <taxon>Amphibia</taxon>
        <taxon>Batrachia</taxon>
        <taxon>Caudata</taxon>
        <taxon>Salamandroidea</taxon>
        <taxon>Salamandridae</taxon>
        <taxon>Pleurodelinae</taxon>
        <taxon>Pleurodeles</taxon>
    </lineage>
</organism>
<reference evidence="2" key="1">
    <citation type="journal article" date="2022" name="bioRxiv">
        <title>Sequencing and chromosome-scale assembly of the giantPleurodeles waltlgenome.</title>
        <authorList>
            <person name="Brown T."/>
            <person name="Elewa A."/>
            <person name="Iarovenko S."/>
            <person name="Subramanian E."/>
            <person name="Araus A.J."/>
            <person name="Petzold A."/>
            <person name="Susuki M."/>
            <person name="Suzuki K.-i.T."/>
            <person name="Hayashi T."/>
            <person name="Toyoda A."/>
            <person name="Oliveira C."/>
            <person name="Osipova E."/>
            <person name="Leigh N.D."/>
            <person name="Simon A."/>
            <person name="Yun M.H."/>
        </authorList>
    </citation>
    <scope>NUCLEOTIDE SEQUENCE</scope>
    <source>
        <strain evidence="2">20211129_DDA</strain>
        <tissue evidence="2">Liver</tissue>
    </source>
</reference>
<keyword evidence="3" id="KW-1185">Reference proteome</keyword>
<comment type="caution">
    <text evidence="2">The sequence shown here is derived from an EMBL/GenBank/DDBJ whole genome shotgun (WGS) entry which is preliminary data.</text>
</comment>
<accession>A0AAV7NYI0</accession>
<protein>
    <submittedName>
        <fullName evidence="2">Uncharacterized protein</fullName>
    </submittedName>
</protein>
<feature type="region of interest" description="Disordered" evidence="1">
    <location>
        <begin position="56"/>
        <end position="80"/>
    </location>
</feature>
<feature type="compositionally biased region" description="Low complexity" evidence="1">
    <location>
        <begin position="61"/>
        <end position="72"/>
    </location>
</feature>
<sequence length="197" mass="21184">MSDPSSPDPSRSLSARFFGGWVGESLFFSWANSPRATSRLHFFLGAPLRSDFSGTPLVRARPISPGPQSGPSRSRDGPQPSCAGPHFTFYAVLAARVCGLRFTGSAPPGGPSTVRGAKRSHLCSRFDARPPLLLAQLHRKVGPLPPASPGLPRSFFSPLTLGRQGPVWAAKPPLVNRGVQRQWPEGTPRAPRTRSTR</sequence>